<dbReference type="RefSeq" id="WP_163097998.1">
    <property type="nucleotide sequence ID" value="NZ_CP127523.1"/>
</dbReference>
<dbReference type="SUPFAM" id="SSF53335">
    <property type="entry name" value="S-adenosyl-L-methionine-dependent methyltransferases"/>
    <property type="match status" value="1"/>
</dbReference>
<dbReference type="PANTHER" id="PTHR43591">
    <property type="entry name" value="METHYLTRANSFERASE"/>
    <property type="match status" value="1"/>
</dbReference>
<dbReference type="PANTHER" id="PTHR43591:SF110">
    <property type="entry name" value="RHODANESE DOMAIN-CONTAINING PROTEIN"/>
    <property type="match status" value="1"/>
</dbReference>
<name>A0A845U608_9PROT</name>
<dbReference type="Pfam" id="PF08241">
    <property type="entry name" value="Methyltransf_11"/>
    <property type="match status" value="1"/>
</dbReference>
<dbReference type="GO" id="GO:0008757">
    <property type="term" value="F:S-adenosylmethionine-dependent methyltransferase activity"/>
    <property type="evidence" value="ECO:0007669"/>
    <property type="project" value="InterPro"/>
</dbReference>
<evidence type="ECO:0000313" key="2">
    <source>
        <dbReference type="EMBL" id="NDU42766.1"/>
    </source>
</evidence>
<proteinExistence type="predicted"/>
<dbReference type="GO" id="GO:0032259">
    <property type="term" value="P:methylation"/>
    <property type="evidence" value="ECO:0007669"/>
    <property type="project" value="UniProtKB-KW"/>
</dbReference>
<sequence length="216" mass="23758">MEAAAYDAWYDTACGAWIGTTEFRLLSRLLQGRPGDTLLDVGCGTGWFTRHFAEEGLLATGLDPNLDWLAFARAHSPPAVRWVAGDARALPFPDHSFDRVISVAALCFVEDERQAVTEIVRVARRRFAIGWLNRTSLLYAQKGRSGGRGAYHGARWHRPADLLHVFSGLAVRRLTVRSTIFLPGGGRVARTLERLLPHALPWGGLVVVAGERDDGS</sequence>
<organism evidence="2">
    <name type="scientific">Acidithiobacillus ferrianus</name>
    <dbReference type="NCBI Taxonomy" id="2678518"/>
    <lineage>
        <taxon>Bacteria</taxon>
        <taxon>Pseudomonadati</taxon>
        <taxon>Pseudomonadota</taxon>
        <taxon>Acidithiobacillia</taxon>
        <taxon>Acidithiobacillales</taxon>
        <taxon>Acidithiobacillaceae</taxon>
        <taxon>Acidithiobacillus</taxon>
    </lineage>
</organism>
<dbReference type="AlphaFoldDB" id="A0A845U608"/>
<keyword evidence="2" id="KW-0808">Transferase</keyword>
<comment type="caution">
    <text evidence="2">The sequence shown here is derived from an EMBL/GenBank/DDBJ whole genome shotgun (WGS) entry which is preliminary data.</text>
</comment>
<dbReference type="EMBL" id="WNJL01000034">
    <property type="protein sequence ID" value="NDU42766.1"/>
    <property type="molecule type" value="Genomic_DNA"/>
</dbReference>
<feature type="domain" description="Methyltransferase type 11" evidence="1">
    <location>
        <begin position="39"/>
        <end position="124"/>
    </location>
</feature>
<dbReference type="InterPro" id="IPR013216">
    <property type="entry name" value="Methyltransf_11"/>
</dbReference>
<dbReference type="InterPro" id="IPR029063">
    <property type="entry name" value="SAM-dependent_MTases_sf"/>
</dbReference>
<reference evidence="2" key="1">
    <citation type="submission" date="2019-11" db="EMBL/GenBank/DDBJ databases">
        <title>Acidithiobacillus ferrianus sp. nov.: a facultatively anaerobic and extremely acidophilic chemolithoautotroph.</title>
        <authorList>
            <person name="Norris P.R."/>
            <person name="Falagan C."/>
            <person name="Moya-Beltran A."/>
            <person name="Castro M."/>
            <person name="Quatrini R."/>
            <person name="Johnson D.B."/>
        </authorList>
    </citation>
    <scope>NUCLEOTIDE SEQUENCE [LARGE SCALE GENOMIC DNA]</scope>
    <source>
        <strain evidence="2">MG</strain>
    </source>
</reference>
<keyword evidence="2" id="KW-0489">Methyltransferase</keyword>
<protein>
    <submittedName>
        <fullName evidence="2">Methyltransferase domain-containing protein</fullName>
    </submittedName>
</protein>
<accession>A0A845U608</accession>
<dbReference type="Gene3D" id="3.40.50.150">
    <property type="entry name" value="Vaccinia Virus protein VP39"/>
    <property type="match status" value="1"/>
</dbReference>
<gene>
    <name evidence="2" type="ORF">GL267_08965</name>
</gene>
<dbReference type="CDD" id="cd02440">
    <property type="entry name" value="AdoMet_MTases"/>
    <property type="match status" value="1"/>
</dbReference>
<evidence type="ECO:0000259" key="1">
    <source>
        <dbReference type="Pfam" id="PF08241"/>
    </source>
</evidence>